<dbReference type="PANTHER" id="PTHR43018:SF2">
    <property type="entry name" value="PHOSPHO-2-DEHYDRO-3-DEOXYHEPTONATE ALDOLASE"/>
    <property type="match status" value="1"/>
</dbReference>
<evidence type="ECO:0000313" key="3">
    <source>
        <dbReference type="EMBL" id="NEZ46360.1"/>
    </source>
</evidence>
<keyword evidence="4" id="KW-1185">Reference proteome</keyword>
<proteinExistence type="predicted"/>
<dbReference type="OrthoDB" id="9780456at2"/>
<evidence type="ECO:0000256" key="1">
    <source>
        <dbReference type="ARBA" id="ARBA00022679"/>
    </source>
</evidence>
<dbReference type="EC" id="2.5.1.54" evidence="3"/>
<dbReference type="InterPro" id="IPR006218">
    <property type="entry name" value="DAHP1/KDSA"/>
</dbReference>
<reference evidence="3 4" key="1">
    <citation type="submission" date="2019-04" db="EMBL/GenBank/DDBJ databases">
        <title>Genome sequencing of Clostridium botulinum Groups I-IV and Clostridium butyricum.</title>
        <authorList>
            <person name="Brunt J."/>
            <person name="Van Vliet A.H.M."/>
            <person name="Stringer S.C."/>
            <person name="Carter A.T."/>
            <person name="Peck M.W."/>
        </authorList>
    </citation>
    <scope>NUCLEOTIDE SEQUENCE [LARGE SCALE GENOMIC DNA]</scope>
    <source>
        <strain evidence="3 4">IFR 18/094</strain>
    </source>
</reference>
<dbReference type="InterPro" id="IPR013785">
    <property type="entry name" value="Aldolase_TIM"/>
</dbReference>
<dbReference type="NCBIfam" id="NF006421">
    <property type="entry name" value="PRK08673.1"/>
    <property type="match status" value="1"/>
</dbReference>
<dbReference type="GO" id="GO:0016832">
    <property type="term" value="F:aldehyde-lyase activity"/>
    <property type="evidence" value="ECO:0007669"/>
    <property type="project" value="InterPro"/>
</dbReference>
<dbReference type="SUPFAM" id="SSF51569">
    <property type="entry name" value="Aldolase"/>
    <property type="match status" value="1"/>
</dbReference>
<dbReference type="NCBIfam" id="TIGR01361">
    <property type="entry name" value="DAHP_synth_Bsub"/>
    <property type="match status" value="1"/>
</dbReference>
<dbReference type="Pfam" id="PF00793">
    <property type="entry name" value="DAHP_synth_1"/>
    <property type="match status" value="1"/>
</dbReference>
<dbReference type="InterPro" id="IPR052899">
    <property type="entry name" value="Class-I_DAHP_synthase"/>
</dbReference>
<dbReference type="Gene3D" id="3.20.20.70">
    <property type="entry name" value="Aldolase class I"/>
    <property type="match status" value="1"/>
</dbReference>
<evidence type="ECO:0000313" key="4">
    <source>
        <dbReference type="Proteomes" id="UP000473885"/>
    </source>
</evidence>
<dbReference type="GO" id="GO:0009073">
    <property type="term" value="P:aromatic amino acid family biosynthetic process"/>
    <property type="evidence" value="ECO:0007669"/>
    <property type="project" value="InterPro"/>
</dbReference>
<dbReference type="Proteomes" id="UP000473885">
    <property type="component" value="Unassembled WGS sequence"/>
</dbReference>
<keyword evidence="1 3" id="KW-0808">Transferase</keyword>
<dbReference type="GO" id="GO:0003849">
    <property type="term" value="F:3-deoxy-7-phosphoheptulonate synthase activity"/>
    <property type="evidence" value="ECO:0007669"/>
    <property type="project" value="UniProtKB-EC"/>
</dbReference>
<sequence>MEKLLVDKKSGDNIKVKVKDVVIGHKEKVIISGPCAIENEDTMMKIGEGLKDAGVHILRGGAFKPRTSPYSFQGLQFEGIKILKSVGDKFNMPIVSEIMDARDLEKAYDYIDMIQIGSRNMYNYTLLKEVGKTKKPVLLKRGMSATLSEWMYAAEYILSEGNANVVLCERGIRTFESYTRNTLDINSVSVIKDKYRLPIIVDPSHATGFREYVKPMALASIVAGADGLIIESHIEPDKSVSDARQTVSIEEMRSIIHKVKKLTNIFDGN</sequence>
<name>A0A6M0R9M5_9CLOT</name>
<protein>
    <submittedName>
        <fullName evidence="3">3-deoxy-7-phosphoheptulonate synthase</fullName>
        <ecNumber evidence="3">2.5.1.54</ecNumber>
    </submittedName>
</protein>
<organism evidence="3 4">
    <name type="scientific">Clostridium niameyense</name>
    <dbReference type="NCBI Taxonomy" id="1622073"/>
    <lineage>
        <taxon>Bacteria</taxon>
        <taxon>Bacillati</taxon>
        <taxon>Bacillota</taxon>
        <taxon>Clostridia</taxon>
        <taxon>Eubacteriales</taxon>
        <taxon>Clostridiaceae</taxon>
        <taxon>Clostridium</taxon>
    </lineage>
</organism>
<dbReference type="AlphaFoldDB" id="A0A6M0R9M5"/>
<dbReference type="RefSeq" id="WP_050607643.1">
    <property type="nucleotide sequence ID" value="NZ_CABKUB010000006.1"/>
</dbReference>
<gene>
    <name evidence="3" type="primary">aroF</name>
    <name evidence="3" type="ORF">FDF74_03925</name>
</gene>
<comment type="caution">
    <text evidence="3">The sequence shown here is derived from an EMBL/GenBank/DDBJ whole genome shotgun (WGS) entry which is preliminary data.</text>
</comment>
<dbReference type="EMBL" id="SXDP01000002">
    <property type="protein sequence ID" value="NEZ46360.1"/>
    <property type="molecule type" value="Genomic_DNA"/>
</dbReference>
<feature type="domain" description="DAHP synthetase I/KDSA" evidence="2">
    <location>
        <begin position="14"/>
        <end position="264"/>
    </location>
</feature>
<dbReference type="PANTHER" id="PTHR43018">
    <property type="entry name" value="PHOSPHO-2-DEHYDRO-3-DEOXYHEPTONATE ALDOLASE"/>
    <property type="match status" value="1"/>
</dbReference>
<dbReference type="InterPro" id="IPR006268">
    <property type="entry name" value="DAHP_syn_2"/>
</dbReference>
<evidence type="ECO:0000259" key="2">
    <source>
        <dbReference type="Pfam" id="PF00793"/>
    </source>
</evidence>
<accession>A0A6M0R9M5</accession>
<dbReference type="NCBIfam" id="NF009239">
    <property type="entry name" value="PRK12595.1"/>
    <property type="match status" value="1"/>
</dbReference>